<dbReference type="PANTHER" id="PTHR27006">
    <property type="entry name" value="PROMASTIGOTE SURFACE ANTIGEN PROTEIN PSA"/>
    <property type="match status" value="1"/>
</dbReference>
<protein>
    <recommendedName>
        <fullName evidence="1">Serine-threonine/tyrosine-protein kinase catalytic domain-containing protein</fullName>
    </recommendedName>
</protein>
<dbReference type="InterPro" id="IPR011009">
    <property type="entry name" value="Kinase-like_dom_sf"/>
</dbReference>
<dbReference type="EMBL" id="CM029040">
    <property type="protein sequence ID" value="KAG2636654.1"/>
    <property type="molecule type" value="Genomic_DNA"/>
</dbReference>
<evidence type="ECO:0000313" key="3">
    <source>
        <dbReference type="Proteomes" id="UP000823388"/>
    </source>
</evidence>
<keyword evidence="3" id="KW-1185">Reference proteome</keyword>
<feature type="domain" description="Serine-threonine/tyrosine-protein kinase catalytic" evidence="1">
    <location>
        <begin position="2"/>
        <end position="94"/>
    </location>
</feature>
<dbReference type="InterPro" id="IPR001245">
    <property type="entry name" value="Ser-Thr/Tyr_kinase_cat_dom"/>
</dbReference>
<reference evidence="2" key="1">
    <citation type="submission" date="2020-05" db="EMBL/GenBank/DDBJ databases">
        <title>WGS assembly of Panicum virgatum.</title>
        <authorList>
            <person name="Lovell J.T."/>
            <person name="Jenkins J."/>
            <person name="Shu S."/>
            <person name="Juenger T.E."/>
            <person name="Schmutz J."/>
        </authorList>
    </citation>
    <scope>NUCLEOTIDE SEQUENCE</scope>
    <source>
        <strain evidence="2">AP13</strain>
    </source>
</reference>
<dbReference type="Gene3D" id="1.10.510.10">
    <property type="entry name" value="Transferase(Phosphotransferase) domain 1"/>
    <property type="match status" value="1"/>
</dbReference>
<dbReference type="SUPFAM" id="SSF56112">
    <property type="entry name" value="Protein kinase-like (PK-like)"/>
    <property type="match status" value="1"/>
</dbReference>
<dbReference type="Proteomes" id="UP000823388">
    <property type="component" value="Chromosome 2N"/>
</dbReference>
<accession>A0A8T0VTT5</accession>
<dbReference type="Pfam" id="PF07714">
    <property type="entry name" value="PK_Tyr_Ser-Thr"/>
    <property type="match status" value="1"/>
</dbReference>
<gene>
    <name evidence="2" type="ORF">PVAP13_2NG075300</name>
</gene>
<dbReference type="GO" id="GO:0004672">
    <property type="term" value="F:protein kinase activity"/>
    <property type="evidence" value="ECO:0007669"/>
    <property type="project" value="InterPro"/>
</dbReference>
<evidence type="ECO:0000259" key="1">
    <source>
        <dbReference type="Pfam" id="PF07714"/>
    </source>
</evidence>
<comment type="caution">
    <text evidence="2">The sequence shown here is derived from an EMBL/GenBank/DDBJ whole genome shotgun (WGS) entry which is preliminary data.</text>
</comment>
<dbReference type="AlphaFoldDB" id="A0A8T0VTT5"/>
<sequence>MEGVFSIKSDVYSFGVLLLEVVTGIRRSSSCGIMGFPNLIVYAWNMRKEGKARDLADPYIVDTCTLDEVMLCSHLALLCVQENPDDRPLMSCVVLTLENGSTRLPAPNNPGHFVQTSSDVEQIRDGTENSMNSLTLTNIEGR</sequence>
<proteinExistence type="predicted"/>
<evidence type="ECO:0000313" key="2">
    <source>
        <dbReference type="EMBL" id="KAG2636654.1"/>
    </source>
</evidence>
<organism evidence="2 3">
    <name type="scientific">Panicum virgatum</name>
    <name type="common">Blackwell switchgrass</name>
    <dbReference type="NCBI Taxonomy" id="38727"/>
    <lineage>
        <taxon>Eukaryota</taxon>
        <taxon>Viridiplantae</taxon>
        <taxon>Streptophyta</taxon>
        <taxon>Embryophyta</taxon>
        <taxon>Tracheophyta</taxon>
        <taxon>Spermatophyta</taxon>
        <taxon>Magnoliopsida</taxon>
        <taxon>Liliopsida</taxon>
        <taxon>Poales</taxon>
        <taxon>Poaceae</taxon>
        <taxon>PACMAD clade</taxon>
        <taxon>Panicoideae</taxon>
        <taxon>Panicodae</taxon>
        <taxon>Paniceae</taxon>
        <taxon>Panicinae</taxon>
        <taxon>Panicum</taxon>
        <taxon>Panicum sect. Hiantes</taxon>
    </lineage>
</organism>
<dbReference type="PANTHER" id="PTHR27006:SF593">
    <property type="entry name" value="PROTEIN KINASE DOMAIN-CONTAINING PROTEIN"/>
    <property type="match status" value="1"/>
</dbReference>
<name>A0A8T0VTT5_PANVG</name>